<organism evidence="2 3">
    <name type="scientific">Sandaracinus amylolyticus</name>
    <dbReference type="NCBI Taxonomy" id="927083"/>
    <lineage>
        <taxon>Bacteria</taxon>
        <taxon>Pseudomonadati</taxon>
        <taxon>Myxococcota</taxon>
        <taxon>Polyangia</taxon>
        <taxon>Polyangiales</taxon>
        <taxon>Sandaracinaceae</taxon>
        <taxon>Sandaracinus</taxon>
    </lineage>
</organism>
<dbReference type="AlphaFoldDB" id="A0A0F6W0Z4"/>
<feature type="chain" id="PRO_5002511767" description="Lipoprotein" evidence="1">
    <location>
        <begin position="21"/>
        <end position="224"/>
    </location>
</feature>
<reference evidence="2 3" key="1">
    <citation type="submission" date="2015-03" db="EMBL/GenBank/DDBJ databases">
        <title>Genome assembly of Sandaracinus amylolyticus DSM 53668.</title>
        <authorList>
            <person name="Sharma G."/>
            <person name="Subramanian S."/>
        </authorList>
    </citation>
    <scope>NUCLEOTIDE SEQUENCE [LARGE SCALE GENOMIC DNA]</scope>
    <source>
        <strain evidence="2 3">DSM 53668</strain>
    </source>
</reference>
<evidence type="ECO:0000313" key="3">
    <source>
        <dbReference type="Proteomes" id="UP000034883"/>
    </source>
</evidence>
<dbReference type="STRING" id="927083.DB32_001626"/>
<accession>A0A0F6W0Z4</accession>
<protein>
    <recommendedName>
        <fullName evidence="4">Lipoprotein</fullName>
    </recommendedName>
</protein>
<name>A0A0F6W0Z4_9BACT</name>
<keyword evidence="3" id="KW-1185">Reference proteome</keyword>
<evidence type="ECO:0000313" key="2">
    <source>
        <dbReference type="EMBL" id="AKF04477.1"/>
    </source>
</evidence>
<dbReference type="PROSITE" id="PS51257">
    <property type="entry name" value="PROKAR_LIPOPROTEIN"/>
    <property type="match status" value="1"/>
</dbReference>
<dbReference type="KEGG" id="samy:DB32_001626"/>
<dbReference type="EMBL" id="CP011125">
    <property type="protein sequence ID" value="AKF04477.1"/>
    <property type="molecule type" value="Genomic_DNA"/>
</dbReference>
<proteinExistence type="predicted"/>
<keyword evidence="1" id="KW-0732">Signal</keyword>
<evidence type="ECO:0000256" key="1">
    <source>
        <dbReference type="SAM" id="SignalP"/>
    </source>
</evidence>
<dbReference type="Proteomes" id="UP000034883">
    <property type="component" value="Chromosome"/>
</dbReference>
<dbReference type="RefSeq" id="WP_053231816.1">
    <property type="nucleotide sequence ID" value="NZ_CP011125.1"/>
</dbReference>
<dbReference type="Gene3D" id="2.60.40.10">
    <property type="entry name" value="Immunoglobulins"/>
    <property type="match status" value="1"/>
</dbReference>
<dbReference type="InterPro" id="IPR013783">
    <property type="entry name" value="Ig-like_fold"/>
</dbReference>
<sequence>MRSSATSTLLLALVITSASCVGTPQPNPPALDVSRIGTMRSTRLFGVAGALDPDAQLWITPLDTTGDPQIVQPAPDGSFAAPALDGERHRLQPKLEADVEALRGPPVDVLLVDGVMLLGPAIGCWHVPADARAPDARIGEASELVIAIENDCDAPLVVTAATPRRAGDVSVIEAPGEIAPGTSGSLRVAIAPSAEGEREEVVALDVSAPATERRWITVHGVGRR</sequence>
<evidence type="ECO:0008006" key="4">
    <source>
        <dbReference type="Google" id="ProtNLM"/>
    </source>
</evidence>
<gene>
    <name evidence="2" type="ORF">DB32_001626</name>
</gene>
<feature type="signal peptide" evidence="1">
    <location>
        <begin position="1"/>
        <end position="20"/>
    </location>
</feature>